<organism evidence="9 10">
    <name type="scientific">Tengunoibacter tsumagoiensis</name>
    <dbReference type="NCBI Taxonomy" id="2014871"/>
    <lineage>
        <taxon>Bacteria</taxon>
        <taxon>Bacillati</taxon>
        <taxon>Chloroflexota</taxon>
        <taxon>Ktedonobacteria</taxon>
        <taxon>Ktedonobacterales</taxon>
        <taxon>Dictyobacteraceae</taxon>
        <taxon>Tengunoibacter</taxon>
    </lineage>
</organism>
<protein>
    <recommendedName>
        <fullName evidence="8">ABC3 transporter permease C-terminal domain-containing protein</fullName>
    </recommendedName>
</protein>
<name>A0A402A1P5_9CHLR</name>
<reference evidence="10" key="1">
    <citation type="submission" date="2018-12" db="EMBL/GenBank/DDBJ databases">
        <title>Tengunoibacter tsumagoiensis gen. nov., sp. nov., Dictyobacter kobayashii sp. nov., D. alpinus sp. nov., and D. joshuensis sp. nov. and description of Dictyobacteraceae fam. nov. within the order Ktedonobacterales isolated from Tengu-no-mugimeshi.</title>
        <authorList>
            <person name="Wang C.M."/>
            <person name="Zheng Y."/>
            <person name="Sakai Y."/>
            <person name="Toyoda A."/>
            <person name="Minakuchi Y."/>
            <person name="Abe K."/>
            <person name="Yokota A."/>
            <person name="Yabe S."/>
        </authorList>
    </citation>
    <scope>NUCLEOTIDE SEQUENCE [LARGE SCALE GENOMIC DNA]</scope>
    <source>
        <strain evidence="10">Uno3</strain>
    </source>
</reference>
<feature type="transmembrane region" description="Helical" evidence="7">
    <location>
        <begin position="970"/>
        <end position="992"/>
    </location>
</feature>
<dbReference type="PANTHER" id="PTHR30572">
    <property type="entry name" value="MEMBRANE COMPONENT OF TRANSPORTER-RELATED"/>
    <property type="match status" value="1"/>
</dbReference>
<dbReference type="InterPro" id="IPR003838">
    <property type="entry name" value="ABC3_permease_C"/>
</dbReference>
<feature type="transmembrane region" description="Helical" evidence="7">
    <location>
        <begin position="32"/>
        <end position="54"/>
    </location>
</feature>
<feature type="transmembrane region" description="Helical" evidence="7">
    <location>
        <begin position="421"/>
        <end position="448"/>
    </location>
</feature>
<evidence type="ECO:0000256" key="3">
    <source>
        <dbReference type="ARBA" id="ARBA00022692"/>
    </source>
</evidence>
<feature type="transmembrane region" description="Helical" evidence="7">
    <location>
        <begin position="849"/>
        <end position="870"/>
    </location>
</feature>
<evidence type="ECO:0000256" key="7">
    <source>
        <dbReference type="SAM" id="Phobius"/>
    </source>
</evidence>
<keyword evidence="4 7" id="KW-1133">Transmembrane helix</keyword>
<dbReference type="EMBL" id="BIFR01000001">
    <property type="protein sequence ID" value="GCE13067.1"/>
    <property type="molecule type" value="Genomic_DNA"/>
</dbReference>
<evidence type="ECO:0000259" key="8">
    <source>
        <dbReference type="Pfam" id="PF02687"/>
    </source>
</evidence>
<dbReference type="GO" id="GO:0022857">
    <property type="term" value="F:transmembrane transporter activity"/>
    <property type="evidence" value="ECO:0007669"/>
    <property type="project" value="TreeGrafter"/>
</dbReference>
<keyword evidence="3 7" id="KW-0812">Transmembrane</keyword>
<feature type="transmembrane region" description="Helical" evidence="7">
    <location>
        <begin position="371"/>
        <end position="393"/>
    </location>
</feature>
<dbReference type="PANTHER" id="PTHR30572:SF4">
    <property type="entry name" value="ABC TRANSPORTER PERMEASE YTRF"/>
    <property type="match status" value="1"/>
</dbReference>
<feature type="transmembrane region" description="Helical" evidence="7">
    <location>
        <begin position="474"/>
        <end position="491"/>
    </location>
</feature>
<feature type="transmembrane region" description="Helical" evidence="7">
    <location>
        <begin position="568"/>
        <end position="587"/>
    </location>
</feature>
<keyword evidence="2" id="KW-1003">Cell membrane</keyword>
<proteinExistence type="inferred from homology"/>
<evidence type="ECO:0000256" key="4">
    <source>
        <dbReference type="ARBA" id="ARBA00022989"/>
    </source>
</evidence>
<dbReference type="GO" id="GO:0005886">
    <property type="term" value="C:plasma membrane"/>
    <property type="evidence" value="ECO:0007669"/>
    <property type="project" value="UniProtKB-SubCell"/>
</dbReference>
<accession>A0A402A1P5</accession>
<feature type="domain" description="ABC3 transporter permease C-terminal" evidence="8">
    <location>
        <begin position="332"/>
        <end position="447"/>
    </location>
</feature>
<keyword evidence="10" id="KW-1185">Reference proteome</keyword>
<dbReference type="Proteomes" id="UP000287352">
    <property type="component" value="Unassembled WGS sequence"/>
</dbReference>
<dbReference type="OrthoDB" id="135040at2"/>
<evidence type="ECO:0000313" key="9">
    <source>
        <dbReference type="EMBL" id="GCE13067.1"/>
    </source>
</evidence>
<feature type="domain" description="ABC3 transporter permease C-terminal" evidence="8">
    <location>
        <begin position="865"/>
        <end position="994"/>
    </location>
</feature>
<feature type="transmembrane region" description="Helical" evidence="7">
    <location>
        <begin position="330"/>
        <end position="351"/>
    </location>
</feature>
<comment type="subcellular location">
    <subcellularLocation>
        <location evidence="1">Cell membrane</location>
        <topology evidence="1">Multi-pass membrane protein</topology>
    </subcellularLocation>
</comment>
<dbReference type="RefSeq" id="WP_126580630.1">
    <property type="nucleotide sequence ID" value="NZ_BIFR01000001.1"/>
</dbReference>
<comment type="caution">
    <text evidence="9">The sequence shown here is derived from an EMBL/GenBank/DDBJ whole genome shotgun (WGS) entry which is preliminary data.</text>
</comment>
<evidence type="ECO:0000256" key="6">
    <source>
        <dbReference type="ARBA" id="ARBA00038076"/>
    </source>
</evidence>
<gene>
    <name evidence="9" type="ORF">KTT_29260</name>
</gene>
<feature type="transmembrane region" description="Helical" evidence="7">
    <location>
        <begin position="909"/>
        <end position="926"/>
    </location>
</feature>
<evidence type="ECO:0000313" key="10">
    <source>
        <dbReference type="Proteomes" id="UP000287352"/>
    </source>
</evidence>
<dbReference type="InterPro" id="IPR050250">
    <property type="entry name" value="Macrolide_Exporter_MacB"/>
</dbReference>
<dbReference type="Pfam" id="PF02687">
    <property type="entry name" value="FtsX"/>
    <property type="match status" value="2"/>
</dbReference>
<keyword evidence="5 7" id="KW-0472">Membrane</keyword>
<feature type="transmembrane region" description="Helical" evidence="7">
    <location>
        <begin position="511"/>
        <end position="536"/>
    </location>
</feature>
<comment type="similarity">
    <text evidence="6">Belongs to the ABC-4 integral membrane protein family.</text>
</comment>
<feature type="transmembrane region" description="Helical" evidence="7">
    <location>
        <begin position="933"/>
        <end position="950"/>
    </location>
</feature>
<evidence type="ECO:0000256" key="2">
    <source>
        <dbReference type="ARBA" id="ARBA00022475"/>
    </source>
</evidence>
<evidence type="ECO:0000256" key="1">
    <source>
        <dbReference type="ARBA" id="ARBA00004651"/>
    </source>
</evidence>
<dbReference type="AlphaFoldDB" id="A0A402A1P5"/>
<sequence length="1006" mass="109115">MKISARTQQHSQQRLLPLLTLAGWQVRQTWRLLFLLGIGMIAAVVIVCTGPLYAQITLNASLRNFLTDDSGHATIWLQGKVPTITPQNVENSNRILQQIASRDFGTNVTSQQYMRAGVTVLTGDQQQSESSGNTDVLDGFPQATLASHVHLVSGALPQVSSQANVVEIVITPQMSQKLHLNVGDVSRITPSLLSSTIWTLRVSGIVTPRSNTDPYWQGEVFQSVALNNINASRLLSTCLTTTEVLSKAYSDPGATESSFDSAPDFFWIYQIIGDRLDVTRLNQLIDGIHNFTADAANSPAQIQLIQTKTPSNDLAAYRDRINLALVSVDLLLLLIVGMVLLFVSLIAELLVEQRLDAIALLRSRGASRRQIFGLFAIQSVLLALIALLIGPFLSLPLTHELVARILPASDLDLLAPLNGNLLNLVIAIWPYALLAVTITLLGILAAIFRETGYDVLALRREAARSSRRPVWQRFYLDIALAILALGGYGYARYATTASALNGQASTQTLAPLALLASAFFLLACVLFFLRCFPVLLRWMTSLASRRGSVSSMLALAQMSRSPQRALRTMLLLTLATAFAIFTLVFTASQSQRIVDIADYQVGTDFSGSIPDVQSTNLAEQTAVYRALPGVERASLGNVDVFFRDNLNATVKAVDVDTYAQSSKWSFLPASKSLPSLMTSLKAQRKKAQVTSIIPAIVDAATLKALHLQPHMAFSLSIYVSNPGSSNATVDPTTPPDRGTTVGLTFFIIDSVSHIPSFDALDAGNIDNSTHSTILVDYQTYNQQYGKAVSLLSKDHSYLPAERTLNYVWLRAKPGANLGLLHKDLLKHLTPETPLADRAQFISVLQHDPLYLALRGILLIGTFTPLFLALFGSLLTSWIVATGRLSSFALLRALGSAPGQLAGVLSWEQSIVYIIIFALGILAGALLSYMAMPALILTSVIAFNGTNIAVSNGVNLQSDLPPLQFVLSPSLGYLLGGILGISILTLLLIVYLVSRPSMSQTLRLNVD</sequence>
<evidence type="ECO:0000256" key="5">
    <source>
        <dbReference type="ARBA" id="ARBA00023136"/>
    </source>
</evidence>